<dbReference type="EMBL" id="CAJGYM010000008">
    <property type="protein sequence ID" value="CAD6188451.1"/>
    <property type="molecule type" value="Genomic_DNA"/>
</dbReference>
<evidence type="ECO:0008006" key="3">
    <source>
        <dbReference type="Google" id="ProtNLM"/>
    </source>
</evidence>
<dbReference type="OrthoDB" id="338814at2759"/>
<reference evidence="1" key="1">
    <citation type="submission" date="2020-10" db="EMBL/GenBank/DDBJ databases">
        <authorList>
            <person name="Kikuchi T."/>
        </authorList>
    </citation>
    <scope>NUCLEOTIDE SEQUENCE</scope>
    <source>
        <strain evidence="1">NKZ352</strain>
    </source>
</reference>
<dbReference type="Proteomes" id="UP000835052">
    <property type="component" value="Unassembled WGS sequence"/>
</dbReference>
<evidence type="ECO:0000313" key="2">
    <source>
        <dbReference type="Proteomes" id="UP000835052"/>
    </source>
</evidence>
<dbReference type="SUPFAM" id="SSF48371">
    <property type="entry name" value="ARM repeat"/>
    <property type="match status" value="1"/>
</dbReference>
<organism evidence="1 2">
    <name type="scientific">Caenorhabditis auriculariae</name>
    <dbReference type="NCBI Taxonomy" id="2777116"/>
    <lineage>
        <taxon>Eukaryota</taxon>
        <taxon>Metazoa</taxon>
        <taxon>Ecdysozoa</taxon>
        <taxon>Nematoda</taxon>
        <taxon>Chromadorea</taxon>
        <taxon>Rhabditida</taxon>
        <taxon>Rhabditina</taxon>
        <taxon>Rhabditomorpha</taxon>
        <taxon>Rhabditoidea</taxon>
        <taxon>Rhabditidae</taxon>
        <taxon>Peloderinae</taxon>
        <taxon>Caenorhabditis</taxon>
    </lineage>
</organism>
<keyword evidence="2" id="KW-1185">Reference proteome</keyword>
<name>A0A8S1GYW1_9PELO</name>
<gene>
    <name evidence="1" type="ORF">CAUJ_LOCUS4370</name>
</gene>
<proteinExistence type="predicted"/>
<accession>A0A8S1GYW1</accession>
<dbReference type="Gene3D" id="1.25.10.10">
    <property type="entry name" value="Leucine-rich Repeat Variant"/>
    <property type="match status" value="1"/>
</dbReference>
<dbReference type="AlphaFoldDB" id="A0A8S1GYW1"/>
<evidence type="ECO:0000313" key="1">
    <source>
        <dbReference type="EMBL" id="CAD6188451.1"/>
    </source>
</evidence>
<dbReference type="InterPro" id="IPR011989">
    <property type="entry name" value="ARM-like"/>
</dbReference>
<comment type="caution">
    <text evidence="1">The sequence shown here is derived from an EMBL/GenBank/DDBJ whole genome shotgun (WGS) entry which is preliminary data.</text>
</comment>
<sequence length="311" mass="33446">MSSDSEEKTAFLELVAFVDATASLNVRRAALEYVTGVSVTLDGSASEFFKRYDFAIGHALCKLCEATASDRTQTMAALTNFTSGSAEAADFVLENSRCTEIAFTACTTDVVYASVAARLLANVSRHFPDRVCQRLQKLKPGFLASLINEVKASAEADPLKARLVGFVVVNLTTLSAVRELLVKEHSVQLTVLYEILAKSPSADLREVVADVLRNLSFDDDVLTPVAATSEATVFRRVFACRRACAVRSSSSTVCKQVAEVYCRATARGAINLDSMGPFALPCHLVAGTVSQPTPPTCCVISLARRTGKSKR</sequence>
<protein>
    <recommendedName>
        <fullName evidence="3">Protein HGH1 homolog</fullName>
    </recommendedName>
</protein>
<dbReference type="InterPro" id="IPR016024">
    <property type="entry name" value="ARM-type_fold"/>
</dbReference>